<organism evidence="2 3">
    <name type="scientific">Roseovarius nanhaiticus</name>
    <dbReference type="NCBI Taxonomy" id="573024"/>
    <lineage>
        <taxon>Bacteria</taxon>
        <taxon>Pseudomonadati</taxon>
        <taxon>Pseudomonadota</taxon>
        <taxon>Alphaproteobacteria</taxon>
        <taxon>Rhodobacterales</taxon>
        <taxon>Roseobacteraceae</taxon>
        <taxon>Roseovarius</taxon>
    </lineage>
</organism>
<dbReference type="PANTHER" id="PTHR41795">
    <property type="entry name" value="EXOPOLYSACCHARIDE SYNTHESIS PROTEIN"/>
    <property type="match status" value="1"/>
</dbReference>
<evidence type="ECO:0000256" key="1">
    <source>
        <dbReference type="SAM" id="Phobius"/>
    </source>
</evidence>
<keyword evidence="3" id="KW-1185">Reference proteome</keyword>
<dbReference type="RefSeq" id="WP_076533358.1">
    <property type="nucleotide sequence ID" value="NZ_FOAC01000001.1"/>
</dbReference>
<reference evidence="2 3" key="1">
    <citation type="submission" date="2017-01" db="EMBL/GenBank/DDBJ databases">
        <authorList>
            <person name="Mah S.A."/>
            <person name="Swanson W.J."/>
            <person name="Moy G.W."/>
            <person name="Vacquier V.D."/>
        </authorList>
    </citation>
    <scope>NUCLEOTIDE SEQUENCE [LARGE SCALE GENOMIC DNA]</scope>
    <source>
        <strain evidence="2 3">DSM 29590</strain>
    </source>
</reference>
<dbReference type="AlphaFoldDB" id="A0A1N7F677"/>
<sequence length="204" mass="21375">MQGPEKTTAVEDMLDQIQGLADRNGHEAVSVGEVASAIGGRGFGPLLFIPPLFEITPIGAVPGVPTFIALICAIFAFQLVIGRKDVWLPGFVDRMSVKAAHVSKAVTSLRGIGAWLDRHFGRRLDWFAGPKASRIAGIVILGLCLTVPPLELVPWLSSAPMLAIAFLGLAMTVRDGLLILTGFVVAGLAAITVYIFFAGGAGAA</sequence>
<dbReference type="EMBL" id="FTNV01000001">
    <property type="protein sequence ID" value="SIR95735.1"/>
    <property type="molecule type" value="Genomic_DNA"/>
</dbReference>
<dbReference type="OrthoDB" id="7949130at2"/>
<protein>
    <submittedName>
        <fullName evidence="2">Uncharacterized conserved protein</fullName>
    </submittedName>
</protein>
<gene>
    <name evidence="2" type="ORF">SAMN05421666_0777</name>
</gene>
<feature type="transmembrane region" description="Helical" evidence="1">
    <location>
        <begin position="132"/>
        <end position="148"/>
    </location>
</feature>
<feature type="transmembrane region" description="Helical" evidence="1">
    <location>
        <begin position="177"/>
        <end position="197"/>
    </location>
</feature>
<evidence type="ECO:0000313" key="2">
    <source>
        <dbReference type="EMBL" id="SIR95735.1"/>
    </source>
</evidence>
<evidence type="ECO:0000313" key="3">
    <source>
        <dbReference type="Proteomes" id="UP000186019"/>
    </source>
</evidence>
<dbReference type="Proteomes" id="UP000186019">
    <property type="component" value="Unassembled WGS sequence"/>
</dbReference>
<name>A0A1N7F677_9RHOB</name>
<dbReference type="PANTHER" id="PTHR41795:SF1">
    <property type="entry name" value="EXOPOLYSACCHARIDE SYNTHESIS PROTEIN"/>
    <property type="match status" value="1"/>
</dbReference>
<keyword evidence="1" id="KW-0472">Membrane</keyword>
<keyword evidence="1" id="KW-1133">Transmembrane helix</keyword>
<dbReference type="Pfam" id="PF06055">
    <property type="entry name" value="ExoD"/>
    <property type="match status" value="1"/>
</dbReference>
<dbReference type="STRING" id="573024.SAMN05216208_1358"/>
<feature type="transmembrane region" description="Helical" evidence="1">
    <location>
        <begin position="60"/>
        <end position="81"/>
    </location>
</feature>
<dbReference type="PIRSF" id="PIRSF033239">
    <property type="entry name" value="ExoD"/>
    <property type="match status" value="1"/>
</dbReference>
<keyword evidence="1" id="KW-0812">Transmembrane</keyword>
<dbReference type="InterPro" id="IPR010331">
    <property type="entry name" value="ExoD"/>
</dbReference>
<accession>A0A1N7F677</accession>
<proteinExistence type="predicted"/>